<dbReference type="Pfam" id="PF05036">
    <property type="entry name" value="SPOR"/>
    <property type="match status" value="1"/>
</dbReference>
<accession>A0A502CI40</accession>
<name>A0A502CI40_9SPHN</name>
<protein>
    <submittedName>
        <fullName evidence="3">SPOR domain-containing protein</fullName>
    </submittedName>
</protein>
<gene>
    <name evidence="3" type="ORF">EAH84_07625</name>
</gene>
<feature type="domain" description="SPOR" evidence="2">
    <location>
        <begin position="343"/>
        <end position="421"/>
    </location>
</feature>
<sequence length="441" mass="45551">MKTRMTVSLGLSALIVGGTMVGCTAGGGQGIASASDRSVAVADQQAAVNAAKADKALGKHDAADAVRYAEAAVQLSPRDAGYRMILAQSYLQAGRFVSARQAYSDVLELVPDDHAVVGKAALNLALAETAAGDWATARKTLDDHATDIPVGDLGLALALAGNPAGGVAILTQAARSDQSDAKLRQNLALSFALAGNWNAARVTAAVDMSPADVDARLAQWATFAQPQRASDQVASLLRVTPVADQGQPMALALNASVPMGVAVAPVAVAEVSQPEPAAAPEMVAAVAPVSAPTSVVFGPSHEVVQALPVRLIRADARATKVAVAAVKVATPVAVVAPKTEWAKGEWFVQFGAYDNAAVAHDGWGRIQRRYAALGDLNPTGMNFTSKAGSFYRLSVGGFARADADRLCRMVRAKGGNCFVRKDAGDRIAQWLAPKNTQVASR</sequence>
<evidence type="ECO:0000313" key="4">
    <source>
        <dbReference type="Proteomes" id="UP000318413"/>
    </source>
</evidence>
<dbReference type="OrthoDB" id="7388953at2"/>
<dbReference type="InterPro" id="IPR011990">
    <property type="entry name" value="TPR-like_helical_dom_sf"/>
</dbReference>
<dbReference type="InterPro" id="IPR007730">
    <property type="entry name" value="SPOR-like_dom"/>
</dbReference>
<dbReference type="InterPro" id="IPR036680">
    <property type="entry name" value="SPOR-like_sf"/>
</dbReference>
<dbReference type="PROSITE" id="PS51257">
    <property type="entry name" value="PROKAR_LIPOPROTEIN"/>
    <property type="match status" value="1"/>
</dbReference>
<evidence type="ECO:0000259" key="2">
    <source>
        <dbReference type="Pfam" id="PF05036"/>
    </source>
</evidence>
<evidence type="ECO:0000313" key="3">
    <source>
        <dbReference type="EMBL" id="TPG12648.1"/>
    </source>
</evidence>
<dbReference type="InterPro" id="IPR019734">
    <property type="entry name" value="TPR_rpt"/>
</dbReference>
<keyword evidence="4" id="KW-1185">Reference proteome</keyword>
<dbReference type="GO" id="GO:0042834">
    <property type="term" value="F:peptidoglycan binding"/>
    <property type="evidence" value="ECO:0007669"/>
    <property type="project" value="InterPro"/>
</dbReference>
<reference evidence="3 4" key="1">
    <citation type="journal article" date="2019" name="Environ. Microbiol.">
        <title>Species interactions and distinct microbial communities in high Arctic permafrost affected cryosols are associated with the CH4 and CO2 gas fluxes.</title>
        <authorList>
            <person name="Altshuler I."/>
            <person name="Hamel J."/>
            <person name="Turney S."/>
            <person name="Magnuson E."/>
            <person name="Levesque R."/>
            <person name="Greer C."/>
            <person name="Whyte L.G."/>
        </authorList>
    </citation>
    <scope>NUCLEOTIDE SEQUENCE [LARGE SCALE GENOMIC DNA]</scope>
    <source>
        <strain evidence="3 4">S5.1</strain>
    </source>
</reference>
<dbReference type="Proteomes" id="UP000318413">
    <property type="component" value="Unassembled WGS sequence"/>
</dbReference>
<keyword evidence="1" id="KW-0802">TPR repeat</keyword>
<dbReference type="RefSeq" id="WP_140870183.1">
    <property type="nucleotide sequence ID" value="NZ_RCZK01000005.1"/>
</dbReference>
<dbReference type="EMBL" id="RCZK01000005">
    <property type="protein sequence ID" value="TPG12648.1"/>
    <property type="molecule type" value="Genomic_DNA"/>
</dbReference>
<dbReference type="Gene3D" id="3.30.70.1070">
    <property type="entry name" value="Sporulation related repeat"/>
    <property type="match status" value="1"/>
</dbReference>
<proteinExistence type="predicted"/>
<dbReference type="Gene3D" id="1.25.40.10">
    <property type="entry name" value="Tetratricopeptide repeat domain"/>
    <property type="match status" value="1"/>
</dbReference>
<organism evidence="3 4">
    <name type="scientific">Sphingomonas oligophenolica</name>
    <dbReference type="NCBI Taxonomy" id="301154"/>
    <lineage>
        <taxon>Bacteria</taxon>
        <taxon>Pseudomonadati</taxon>
        <taxon>Pseudomonadota</taxon>
        <taxon>Alphaproteobacteria</taxon>
        <taxon>Sphingomonadales</taxon>
        <taxon>Sphingomonadaceae</taxon>
        <taxon>Sphingomonas</taxon>
    </lineage>
</organism>
<comment type="caution">
    <text evidence="3">The sequence shown here is derived from an EMBL/GenBank/DDBJ whole genome shotgun (WGS) entry which is preliminary data.</text>
</comment>
<dbReference type="PROSITE" id="PS50005">
    <property type="entry name" value="TPR"/>
    <property type="match status" value="1"/>
</dbReference>
<dbReference type="SUPFAM" id="SSF48452">
    <property type="entry name" value="TPR-like"/>
    <property type="match status" value="1"/>
</dbReference>
<dbReference type="Pfam" id="PF13432">
    <property type="entry name" value="TPR_16"/>
    <property type="match status" value="1"/>
</dbReference>
<feature type="repeat" description="TPR" evidence="1">
    <location>
        <begin position="80"/>
        <end position="113"/>
    </location>
</feature>
<evidence type="ECO:0000256" key="1">
    <source>
        <dbReference type="PROSITE-ProRule" id="PRU00339"/>
    </source>
</evidence>
<dbReference type="AlphaFoldDB" id="A0A502CI40"/>